<dbReference type="EMBL" id="KL363253">
    <property type="protein sequence ID" value="KFD50411.1"/>
    <property type="molecule type" value="Genomic_DNA"/>
</dbReference>
<feature type="region of interest" description="Disordered" evidence="1">
    <location>
        <begin position="1"/>
        <end position="27"/>
    </location>
</feature>
<reference evidence="2 3" key="1">
    <citation type="journal article" date="2014" name="Nat. Genet.">
        <title>Genome and transcriptome of the porcine whipworm Trichuris suis.</title>
        <authorList>
            <person name="Jex A.R."/>
            <person name="Nejsum P."/>
            <person name="Schwarz E.M."/>
            <person name="Hu L."/>
            <person name="Young N.D."/>
            <person name="Hall R.S."/>
            <person name="Korhonen P.K."/>
            <person name="Liao S."/>
            <person name="Thamsborg S."/>
            <person name="Xia J."/>
            <person name="Xu P."/>
            <person name="Wang S."/>
            <person name="Scheerlinck J.P."/>
            <person name="Hofmann A."/>
            <person name="Sternberg P.W."/>
            <person name="Wang J."/>
            <person name="Gasser R.B."/>
        </authorList>
    </citation>
    <scope>NUCLEOTIDE SEQUENCE [LARGE SCALE GENOMIC DNA]</scope>
    <source>
        <strain evidence="2">DCEP-RM93M</strain>
    </source>
</reference>
<evidence type="ECO:0000256" key="1">
    <source>
        <dbReference type="SAM" id="MobiDB-lite"/>
    </source>
</evidence>
<accession>A0A085LZL5</accession>
<dbReference type="Proteomes" id="UP000030764">
    <property type="component" value="Unassembled WGS sequence"/>
</dbReference>
<organism evidence="2 3">
    <name type="scientific">Trichuris suis</name>
    <name type="common">pig whipworm</name>
    <dbReference type="NCBI Taxonomy" id="68888"/>
    <lineage>
        <taxon>Eukaryota</taxon>
        <taxon>Metazoa</taxon>
        <taxon>Ecdysozoa</taxon>
        <taxon>Nematoda</taxon>
        <taxon>Enoplea</taxon>
        <taxon>Dorylaimia</taxon>
        <taxon>Trichinellida</taxon>
        <taxon>Trichuridae</taxon>
        <taxon>Trichuris</taxon>
    </lineage>
</organism>
<evidence type="ECO:0000313" key="2">
    <source>
        <dbReference type="EMBL" id="KFD50411.1"/>
    </source>
</evidence>
<feature type="compositionally biased region" description="Basic and acidic residues" evidence="1">
    <location>
        <begin position="1"/>
        <end position="11"/>
    </location>
</feature>
<dbReference type="AlphaFoldDB" id="A0A085LZL5"/>
<proteinExistence type="predicted"/>
<protein>
    <submittedName>
        <fullName evidence="2">Uncharacterized protein</fullName>
    </submittedName>
</protein>
<gene>
    <name evidence="2" type="ORF">M513_08638</name>
</gene>
<name>A0A085LZL5_9BILA</name>
<sequence>MFYSKSTEKHGAAAHSSRKVNDTSDRFTDEPTEPYICGNPMALCEPGVYAARNADAVSPQRAVRLRCL</sequence>
<evidence type="ECO:0000313" key="3">
    <source>
        <dbReference type="Proteomes" id="UP000030764"/>
    </source>
</evidence>
<keyword evidence="3" id="KW-1185">Reference proteome</keyword>